<dbReference type="InterPro" id="IPR029063">
    <property type="entry name" value="SAM-dependent_MTases_sf"/>
</dbReference>
<reference evidence="2 3" key="1">
    <citation type="submission" date="2017-06" db="EMBL/GenBank/DDBJ databases">
        <title>Genome sequencing of cyanobaciteial culture collection at National Institute for Environmental Studies (NIES).</title>
        <authorList>
            <person name="Hirose Y."/>
            <person name="Shimura Y."/>
            <person name="Fujisawa T."/>
            <person name="Nakamura Y."/>
            <person name="Kawachi M."/>
        </authorList>
    </citation>
    <scope>NUCLEOTIDE SEQUENCE [LARGE SCALE GENOMIC DNA]</scope>
    <source>
        <strain evidence="2 3">NIES-267</strain>
    </source>
</reference>
<dbReference type="GO" id="GO:0005886">
    <property type="term" value="C:plasma membrane"/>
    <property type="evidence" value="ECO:0007669"/>
    <property type="project" value="TreeGrafter"/>
</dbReference>
<feature type="domain" description="Methyltransferase FkbM" evidence="1">
    <location>
        <begin position="51"/>
        <end position="219"/>
    </location>
</feature>
<dbReference type="SUPFAM" id="SSF53335">
    <property type="entry name" value="S-adenosyl-L-methionine-dependent methyltransferases"/>
    <property type="match status" value="1"/>
</dbReference>
<organism evidence="2 3">
    <name type="scientific">Calothrix parasitica NIES-267</name>
    <dbReference type="NCBI Taxonomy" id="1973488"/>
    <lineage>
        <taxon>Bacteria</taxon>
        <taxon>Bacillati</taxon>
        <taxon>Cyanobacteriota</taxon>
        <taxon>Cyanophyceae</taxon>
        <taxon>Nostocales</taxon>
        <taxon>Calotrichaceae</taxon>
        <taxon>Calothrix</taxon>
    </lineage>
</organism>
<dbReference type="GO" id="GO:0006888">
    <property type="term" value="P:endoplasmic reticulum to Golgi vesicle-mediated transport"/>
    <property type="evidence" value="ECO:0007669"/>
    <property type="project" value="TreeGrafter"/>
</dbReference>
<dbReference type="GO" id="GO:0016197">
    <property type="term" value="P:endosomal transport"/>
    <property type="evidence" value="ECO:0007669"/>
    <property type="project" value="TreeGrafter"/>
</dbReference>
<dbReference type="EMBL" id="AP018227">
    <property type="protein sequence ID" value="BAY84079.1"/>
    <property type="molecule type" value="Genomic_DNA"/>
</dbReference>
<dbReference type="Gene3D" id="3.40.50.150">
    <property type="entry name" value="Vaccinia Virus protein VP39"/>
    <property type="match status" value="1"/>
</dbReference>
<dbReference type="AlphaFoldDB" id="A0A1Z4LS63"/>
<evidence type="ECO:0000313" key="2">
    <source>
        <dbReference type="EMBL" id="BAY84079.1"/>
    </source>
</evidence>
<proteinExistence type="predicted"/>
<evidence type="ECO:0000259" key="1">
    <source>
        <dbReference type="Pfam" id="PF05050"/>
    </source>
</evidence>
<dbReference type="Pfam" id="PF05050">
    <property type="entry name" value="Methyltransf_21"/>
    <property type="match status" value="1"/>
</dbReference>
<dbReference type="GO" id="GO:0005737">
    <property type="term" value="C:cytoplasm"/>
    <property type="evidence" value="ECO:0007669"/>
    <property type="project" value="GOC"/>
</dbReference>
<gene>
    <name evidence="2" type="ORF">NIES267_35750</name>
</gene>
<accession>A0A1Z4LS63</accession>
<protein>
    <submittedName>
        <fullName evidence="2">Methyltransferase FkbM</fullName>
    </submittedName>
</protein>
<dbReference type="Proteomes" id="UP000218418">
    <property type="component" value="Chromosome"/>
</dbReference>
<dbReference type="PANTHER" id="PTHR34009">
    <property type="entry name" value="PROTEIN STAR"/>
    <property type="match status" value="1"/>
</dbReference>
<dbReference type="NCBIfam" id="TIGR01444">
    <property type="entry name" value="fkbM_fam"/>
    <property type="match status" value="1"/>
</dbReference>
<sequence length="237" mass="27742">MLNSQNLQNTTTKYRRYLFEFLGSERYSRPYRRGVGKFIEKYLSQNGFFIEVGANNGFSESNTYYLERFRNWKGILIEPIPHLYQECVKERPNSQVFNCALVSSDFPEPEIEMMYGHTMSLVKGAFDDNNIESERVAFAGRKLGFTPYSIKVRARTLTSILDEANISKNKIDFFSLDVEGFELNALQGLDFNKYRPEFMLIECLNEKSFQEINSYISDYYDLDEKASQVDYLFKARS</sequence>
<dbReference type="PANTHER" id="PTHR34009:SF2">
    <property type="entry name" value="PROTEIN STAR"/>
    <property type="match status" value="1"/>
</dbReference>
<keyword evidence="2" id="KW-0489">Methyltransferase</keyword>
<dbReference type="InterPro" id="IPR006342">
    <property type="entry name" value="FkbM_mtfrase"/>
</dbReference>
<dbReference type="OrthoDB" id="490071at2"/>
<dbReference type="InterPro" id="IPR053202">
    <property type="entry name" value="EGF_Rcpt_Signaling_Reg"/>
</dbReference>
<evidence type="ECO:0000313" key="3">
    <source>
        <dbReference type="Proteomes" id="UP000218418"/>
    </source>
</evidence>
<name>A0A1Z4LS63_9CYAN</name>
<keyword evidence="2" id="KW-0808">Transferase</keyword>
<keyword evidence="3" id="KW-1185">Reference proteome</keyword>
<dbReference type="GO" id="GO:0008168">
    <property type="term" value="F:methyltransferase activity"/>
    <property type="evidence" value="ECO:0007669"/>
    <property type="project" value="UniProtKB-KW"/>
</dbReference>
<dbReference type="GO" id="GO:0032259">
    <property type="term" value="P:methylation"/>
    <property type="evidence" value="ECO:0007669"/>
    <property type="project" value="UniProtKB-KW"/>
</dbReference>